<dbReference type="FunFam" id="1.10.630.10:FF:000012">
    <property type="entry name" value="Cytochrome P450 family protein"/>
    <property type="match status" value="1"/>
</dbReference>
<evidence type="ECO:0000256" key="10">
    <source>
        <dbReference type="ARBA" id="ARBA00023033"/>
    </source>
</evidence>
<evidence type="ECO:0000256" key="13">
    <source>
        <dbReference type="RuleBase" id="RU000461"/>
    </source>
</evidence>
<dbReference type="SUPFAM" id="SSF48264">
    <property type="entry name" value="Cytochrome P450"/>
    <property type="match status" value="1"/>
</dbReference>
<comment type="cofactor">
    <cofactor evidence="1 12">
        <name>heme</name>
        <dbReference type="ChEBI" id="CHEBI:30413"/>
    </cofactor>
</comment>
<name>A0A061F002_THECC</name>
<evidence type="ECO:0000256" key="5">
    <source>
        <dbReference type="ARBA" id="ARBA00022692"/>
    </source>
</evidence>
<sequence length="511" mass="58811">MGTCFIIIGLMIAFFISVLLKYLLSLLTKKTTHQLPPGPFAIPFIGNLFWLHKPFPQIMALAPTLHSKYGPIYTLRVGSKPIIIIGSHSLAHQALIVQGAVFSDRPSAPASEKLFSCDQHNITSAFHGPTWLLFRRNLVSNILHSSKIKSYACARKWAIQILIDDLKSQSDFVDNGIQVMEPIQHAIFCLLVYMCFGQKLERKQIKDIRDVQRRVLLSFNRSKMINLFPRFGKIFFHQSWKELLTLRKDQEETLVPLIRARRALKDKNICQESFLPYVDTLFDLNLPEQKRKLEEKEIVTLCSEFFTGGTDTTATSLQWIMANLVKYQHIQDKLFEEIKGVIGDGEVEIKEDDLRKMPYLRAVILEGLRRHPPSLFLVPHSVTKDVLLHGFLVPKDSVVTLTVGEMGRDPKVWENPMEFKPERFLNGDDGEAFDFTGRKEIKMMPFGVGRRMCPAYNLAMLHLEYFVANLVWHFKWSNLKGHDVDLTEKHEFTSVMQNSLQVHITPRLHVN</sequence>
<proteinExistence type="inferred from homology"/>
<evidence type="ECO:0000256" key="6">
    <source>
        <dbReference type="ARBA" id="ARBA00022723"/>
    </source>
</evidence>
<evidence type="ECO:0000256" key="3">
    <source>
        <dbReference type="ARBA" id="ARBA00010617"/>
    </source>
</evidence>
<evidence type="ECO:0000313" key="16">
    <source>
        <dbReference type="Proteomes" id="UP000026915"/>
    </source>
</evidence>
<dbReference type="Proteomes" id="UP000026915">
    <property type="component" value="Chromosome 5"/>
</dbReference>
<evidence type="ECO:0000256" key="1">
    <source>
        <dbReference type="ARBA" id="ARBA00001971"/>
    </source>
</evidence>
<dbReference type="eggNOG" id="KOG0156">
    <property type="taxonomic scope" value="Eukaryota"/>
</dbReference>
<dbReference type="InterPro" id="IPR036396">
    <property type="entry name" value="Cyt_P450_sf"/>
</dbReference>
<dbReference type="PANTHER" id="PTHR24298">
    <property type="entry name" value="FLAVONOID 3'-MONOOXYGENASE-RELATED"/>
    <property type="match status" value="1"/>
</dbReference>
<dbReference type="InterPro" id="IPR001128">
    <property type="entry name" value="Cyt_P450"/>
</dbReference>
<evidence type="ECO:0000256" key="2">
    <source>
        <dbReference type="ARBA" id="ARBA00004167"/>
    </source>
</evidence>
<feature type="transmembrane region" description="Helical" evidence="14">
    <location>
        <begin position="6"/>
        <end position="24"/>
    </location>
</feature>
<dbReference type="HOGENOM" id="CLU_001570_4_0_1"/>
<evidence type="ECO:0000313" key="15">
    <source>
        <dbReference type="EMBL" id="EOY10017.1"/>
    </source>
</evidence>
<evidence type="ECO:0000256" key="12">
    <source>
        <dbReference type="PIRSR" id="PIRSR602401-1"/>
    </source>
</evidence>
<dbReference type="Gene3D" id="1.10.630.10">
    <property type="entry name" value="Cytochrome P450"/>
    <property type="match status" value="1"/>
</dbReference>
<dbReference type="OMA" id="WCAHEIL"/>
<dbReference type="InterPro" id="IPR051103">
    <property type="entry name" value="Plant_metabolite_P450s"/>
</dbReference>
<dbReference type="AlphaFoldDB" id="A0A061F002"/>
<comment type="subcellular location">
    <subcellularLocation>
        <location evidence="2">Membrane</location>
        <topology evidence="2">Single-pass membrane protein</topology>
    </subcellularLocation>
</comment>
<dbReference type="PRINTS" id="PR00385">
    <property type="entry name" value="P450"/>
</dbReference>
<keyword evidence="9 12" id="KW-0408">Iron</keyword>
<keyword evidence="6 12" id="KW-0479">Metal-binding</keyword>
<keyword evidence="4 12" id="KW-0349">Heme</keyword>
<evidence type="ECO:0000256" key="7">
    <source>
        <dbReference type="ARBA" id="ARBA00022989"/>
    </source>
</evidence>
<dbReference type="STRING" id="3641.A0A061F002"/>
<keyword evidence="8 13" id="KW-0560">Oxidoreductase</keyword>
<dbReference type="CDD" id="cd11075">
    <property type="entry name" value="CYP77_89"/>
    <property type="match status" value="1"/>
</dbReference>
<keyword evidence="16" id="KW-1185">Reference proteome</keyword>
<dbReference type="PROSITE" id="PS00086">
    <property type="entry name" value="CYTOCHROME_P450"/>
    <property type="match status" value="1"/>
</dbReference>
<dbReference type="GO" id="GO:0016709">
    <property type="term" value="F:oxidoreductase activity, acting on paired donors, with incorporation or reduction of molecular oxygen, NAD(P)H as one donor, and incorporation of one atom of oxygen"/>
    <property type="evidence" value="ECO:0000318"/>
    <property type="project" value="GO_Central"/>
</dbReference>
<feature type="binding site" description="axial binding residue" evidence="12">
    <location>
        <position position="453"/>
    </location>
    <ligand>
        <name>heme</name>
        <dbReference type="ChEBI" id="CHEBI:30413"/>
    </ligand>
    <ligandPart>
        <name>Fe</name>
        <dbReference type="ChEBI" id="CHEBI:18248"/>
    </ligandPart>
</feature>
<organism evidence="15 16">
    <name type="scientific">Theobroma cacao</name>
    <name type="common">Cacao</name>
    <name type="synonym">Cocoa</name>
    <dbReference type="NCBI Taxonomy" id="3641"/>
    <lineage>
        <taxon>Eukaryota</taxon>
        <taxon>Viridiplantae</taxon>
        <taxon>Streptophyta</taxon>
        <taxon>Embryophyta</taxon>
        <taxon>Tracheophyta</taxon>
        <taxon>Spermatophyta</taxon>
        <taxon>Magnoliopsida</taxon>
        <taxon>eudicotyledons</taxon>
        <taxon>Gunneridae</taxon>
        <taxon>Pentapetalae</taxon>
        <taxon>rosids</taxon>
        <taxon>malvids</taxon>
        <taxon>Malvales</taxon>
        <taxon>Malvaceae</taxon>
        <taxon>Byttnerioideae</taxon>
        <taxon>Theobroma</taxon>
    </lineage>
</organism>
<evidence type="ECO:0000256" key="8">
    <source>
        <dbReference type="ARBA" id="ARBA00023002"/>
    </source>
</evidence>
<gene>
    <name evidence="15" type="ORF">TCM_025385</name>
</gene>
<dbReference type="Gramene" id="EOY10017">
    <property type="protein sequence ID" value="EOY10017"/>
    <property type="gene ID" value="TCM_025385"/>
</dbReference>
<keyword evidence="11 14" id="KW-0472">Membrane</keyword>
<dbReference type="GO" id="GO:0016020">
    <property type="term" value="C:membrane"/>
    <property type="evidence" value="ECO:0000318"/>
    <property type="project" value="GO_Central"/>
</dbReference>
<dbReference type="GO" id="GO:0005506">
    <property type="term" value="F:iron ion binding"/>
    <property type="evidence" value="ECO:0007669"/>
    <property type="project" value="InterPro"/>
</dbReference>
<dbReference type="Pfam" id="PF00067">
    <property type="entry name" value="p450"/>
    <property type="match status" value="1"/>
</dbReference>
<evidence type="ECO:0000256" key="14">
    <source>
        <dbReference type="SAM" id="Phobius"/>
    </source>
</evidence>
<keyword evidence="5 14" id="KW-0812">Transmembrane</keyword>
<dbReference type="InParanoid" id="A0A061F002"/>
<keyword evidence="7 14" id="KW-1133">Transmembrane helix</keyword>
<keyword evidence="10 13" id="KW-0503">Monooxygenase</keyword>
<reference evidence="15 16" key="1">
    <citation type="journal article" date="2013" name="Genome Biol.">
        <title>The genome sequence of the most widely cultivated cacao type and its use to identify candidate genes regulating pod color.</title>
        <authorList>
            <person name="Motamayor J.C."/>
            <person name="Mockaitis K."/>
            <person name="Schmutz J."/>
            <person name="Haiminen N."/>
            <person name="Iii D.L."/>
            <person name="Cornejo O."/>
            <person name="Findley S.D."/>
            <person name="Zheng P."/>
            <person name="Utro F."/>
            <person name="Royaert S."/>
            <person name="Saski C."/>
            <person name="Jenkins J."/>
            <person name="Podicheti R."/>
            <person name="Zhao M."/>
            <person name="Scheffler B.E."/>
            <person name="Stack J.C."/>
            <person name="Feltus F.A."/>
            <person name="Mustiga G.M."/>
            <person name="Amores F."/>
            <person name="Phillips W."/>
            <person name="Marelli J.P."/>
            <person name="May G.D."/>
            <person name="Shapiro H."/>
            <person name="Ma J."/>
            <person name="Bustamante C.D."/>
            <person name="Schnell R.J."/>
            <person name="Main D."/>
            <person name="Gilbert D."/>
            <person name="Parida L."/>
            <person name="Kuhn D.N."/>
        </authorList>
    </citation>
    <scope>NUCLEOTIDE SEQUENCE [LARGE SCALE GENOMIC DNA]</scope>
    <source>
        <strain evidence="16">cv. Matina 1-6</strain>
    </source>
</reference>
<dbReference type="GO" id="GO:0020037">
    <property type="term" value="F:heme binding"/>
    <property type="evidence" value="ECO:0007669"/>
    <property type="project" value="InterPro"/>
</dbReference>
<dbReference type="InterPro" id="IPR017972">
    <property type="entry name" value="Cyt_P450_CS"/>
</dbReference>
<protein>
    <submittedName>
        <fullName evidence="15">Cytochrome P450, family 87, subfamily A, polypeptide 6, putative</fullName>
    </submittedName>
</protein>
<dbReference type="InterPro" id="IPR002401">
    <property type="entry name" value="Cyt_P450_E_grp-I"/>
</dbReference>
<evidence type="ECO:0000256" key="11">
    <source>
        <dbReference type="ARBA" id="ARBA00023136"/>
    </source>
</evidence>
<dbReference type="EMBL" id="CM001883">
    <property type="protein sequence ID" value="EOY10017.1"/>
    <property type="molecule type" value="Genomic_DNA"/>
</dbReference>
<dbReference type="PRINTS" id="PR00463">
    <property type="entry name" value="EP450I"/>
</dbReference>
<comment type="similarity">
    <text evidence="3 13">Belongs to the cytochrome P450 family.</text>
</comment>
<evidence type="ECO:0000256" key="9">
    <source>
        <dbReference type="ARBA" id="ARBA00023004"/>
    </source>
</evidence>
<dbReference type="PANTHER" id="PTHR24298:SF881">
    <property type="entry name" value="CYTOCHROME P450 89A2-LIKE"/>
    <property type="match status" value="1"/>
</dbReference>
<accession>A0A061F002</accession>
<evidence type="ECO:0000256" key="4">
    <source>
        <dbReference type="ARBA" id="ARBA00022617"/>
    </source>
</evidence>